<keyword evidence="2" id="KW-1185">Reference proteome</keyword>
<accession>A0A9J5ZHQ9</accession>
<reference evidence="1 2" key="1">
    <citation type="submission" date="2020-09" db="EMBL/GenBank/DDBJ databases">
        <title>De no assembly of potato wild relative species, Solanum commersonii.</title>
        <authorList>
            <person name="Cho K."/>
        </authorList>
    </citation>
    <scope>NUCLEOTIDE SEQUENCE [LARGE SCALE GENOMIC DNA]</scope>
    <source>
        <strain evidence="1">LZ3.2</strain>
        <tissue evidence="1">Leaf</tissue>
    </source>
</reference>
<organism evidence="1 2">
    <name type="scientific">Solanum commersonii</name>
    <name type="common">Commerson's wild potato</name>
    <name type="synonym">Commerson's nightshade</name>
    <dbReference type="NCBI Taxonomy" id="4109"/>
    <lineage>
        <taxon>Eukaryota</taxon>
        <taxon>Viridiplantae</taxon>
        <taxon>Streptophyta</taxon>
        <taxon>Embryophyta</taxon>
        <taxon>Tracheophyta</taxon>
        <taxon>Spermatophyta</taxon>
        <taxon>Magnoliopsida</taxon>
        <taxon>eudicotyledons</taxon>
        <taxon>Gunneridae</taxon>
        <taxon>Pentapetalae</taxon>
        <taxon>asterids</taxon>
        <taxon>lamiids</taxon>
        <taxon>Solanales</taxon>
        <taxon>Solanaceae</taxon>
        <taxon>Solanoideae</taxon>
        <taxon>Solaneae</taxon>
        <taxon>Solanum</taxon>
    </lineage>
</organism>
<name>A0A9J5ZHQ9_SOLCO</name>
<sequence length="62" mass="7197">MFKVMIEESNISKKDDVYKVIECTNDETLLNKYCQPSIQDTINDSSFDYGQSYGGDKHFEPH</sequence>
<evidence type="ECO:0000313" key="1">
    <source>
        <dbReference type="EMBL" id="KAG5611052.1"/>
    </source>
</evidence>
<gene>
    <name evidence="1" type="ORF">H5410_022333</name>
</gene>
<proteinExistence type="predicted"/>
<evidence type="ECO:0000313" key="2">
    <source>
        <dbReference type="Proteomes" id="UP000824120"/>
    </source>
</evidence>
<dbReference type="OrthoDB" id="1750483at2759"/>
<dbReference type="AlphaFoldDB" id="A0A9J5ZHQ9"/>
<protein>
    <submittedName>
        <fullName evidence="1">Uncharacterized protein</fullName>
    </submittedName>
</protein>
<comment type="caution">
    <text evidence="1">The sequence shown here is derived from an EMBL/GenBank/DDBJ whole genome shotgun (WGS) entry which is preliminary data.</text>
</comment>
<dbReference type="EMBL" id="JACXVP010000004">
    <property type="protein sequence ID" value="KAG5611052.1"/>
    <property type="molecule type" value="Genomic_DNA"/>
</dbReference>
<dbReference type="Proteomes" id="UP000824120">
    <property type="component" value="Chromosome 4"/>
</dbReference>